<feature type="signal peptide" evidence="2">
    <location>
        <begin position="1"/>
        <end position="23"/>
    </location>
</feature>
<dbReference type="InterPro" id="IPR026466">
    <property type="entry name" value="Fim_isopep_form_D2_dom"/>
</dbReference>
<evidence type="ECO:0000259" key="4">
    <source>
        <dbReference type="Pfam" id="PF20597"/>
    </source>
</evidence>
<name>A0A1H0E8A9_9ACTN</name>
<protein>
    <submittedName>
        <fullName evidence="6">Conserved repeat domain-containing protein/choice-of-anchor A domain-containing protein/fimbrial isopeptide formation D2 domain-containing protein</fullName>
    </submittedName>
</protein>
<evidence type="ECO:0000259" key="5">
    <source>
        <dbReference type="Pfam" id="PF24346"/>
    </source>
</evidence>
<proteinExistence type="predicted"/>
<dbReference type="NCBIfam" id="TIGR01451">
    <property type="entry name" value="B_ant_repeat"/>
    <property type="match status" value="2"/>
</dbReference>
<dbReference type="NCBIfam" id="TIGR04226">
    <property type="entry name" value="RrgB_K2N_iso_D2"/>
    <property type="match status" value="1"/>
</dbReference>
<accession>A0A1H0E8A9</accession>
<feature type="chain" id="PRO_5039025095" evidence="2">
    <location>
        <begin position="24"/>
        <end position="932"/>
    </location>
</feature>
<dbReference type="InterPro" id="IPR026588">
    <property type="entry name" value="Choice_anch_A"/>
</dbReference>
<dbReference type="InterPro" id="IPR051172">
    <property type="entry name" value="Chlamydia_OmcB"/>
</dbReference>
<feature type="domain" description="DUF11" evidence="3">
    <location>
        <begin position="434"/>
        <end position="521"/>
    </location>
</feature>
<keyword evidence="2" id="KW-0732">Signal</keyword>
<dbReference type="InterPro" id="IPR001434">
    <property type="entry name" value="OmcB-like_DUF11"/>
</dbReference>
<dbReference type="InterPro" id="IPR055354">
    <property type="entry name" value="DUF7507"/>
</dbReference>
<feature type="region of interest" description="Disordered" evidence="1">
    <location>
        <begin position="405"/>
        <end position="424"/>
    </location>
</feature>
<evidence type="ECO:0000256" key="2">
    <source>
        <dbReference type="SAM" id="SignalP"/>
    </source>
</evidence>
<reference evidence="6 7" key="1">
    <citation type="submission" date="2016-10" db="EMBL/GenBank/DDBJ databases">
        <authorList>
            <person name="de Groot N.N."/>
        </authorList>
    </citation>
    <scope>NUCLEOTIDE SEQUENCE [LARGE SCALE GENOMIC DNA]</scope>
    <source>
        <strain evidence="6 7">CGMCC 1.11147</strain>
    </source>
</reference>
<evidence type="ECO:0000256" key="1">
    <source>
        <dbReference type="SAM" id="MobiDB-lite"/>
    </source>
</evidence>
<dbReference type="RefSeq" id="WP_091025407.1">
    <property type="nucleotide sequence ID" value="NZ_BKAE01000010.1"/>
</dbReference>
<evidence type="ECO:0000259" key="3">
    <source>
        <dbReference type="Pfam" id="PF01345"/>
    </source>
</evidence>
<dbReference type="Pfam" id="PF01345">
    <property type="entry name" value="DUF11"/>
    <property type="match status" value="1"/>
</dbReference>
<dbReference type="PANTHER" id="PTHR34819:SF3">
    <property type="entry name" value="CELL SURFACE PROTEIN"/>
    <property type="match status" value="1"/>
</dbReference>
<dbReference type="InterPro" id="IPR047589">
    <property type="entry name" value="DUF11_rpt"/>
</dbReference>
<dbReference type="Gene3D" id="2.60.40.740">
    <property type="match status" value="1"/>
</dbReference>
<dbReference type="Pfam" id="PF20597">
    <property type="entry name" value="pAdhesive_15"/>
    <property type="match status" value="1"/>
</dbReference>
<organism evidence="6 7">
    <name type="scientific">Nocardioides szechwanensis</name>
    <dbReference type="NCBI Taxonomy" id="1005944"/>
    <lineage>
        <taxon>Bacteria</taxon>
        <taxon>Bacillati</taxon>
        <taxon>Actinomycetota</taxon>
        <taxon>Actinomycetes</taxon>
        <taxon>Propionibacteriales</taxon>
        <taxon>Nocardioidaceae</taxon>
        <taxon>Nocardioides</taxon>
    </lineage>
</organism>
<dbReference type="EMBL" id="FNIC01000004">
    <property type="protein sequence ID" value="SDN78548.1"/>
    <property type="molecule type" value="Genomic_DNA"/>
</dbReference>
<evidence type="ECO:0000313" key="6">
    <source>
        <dbReference type="EMBL" id="SDN78548.1"/>
    </source>
</evidence>
<sequence length="932" mass="94949">MPSIRTHIHLLLGLLLAATIAAATGALATAAEATTPAPTCVSTFEPLGAATGWTEFIEGSGSRGSESEGSIAWGGNLSANGMTVGTRLSSAAHDPTLVVAGTHGGFNLQKGSAYVVPATGVNFNGGGHYLAANPIDFATAFAALRSRSAQLATATANGSAALGVVGGQSYLVLTGTDPDLNVFSLTPAQLTSGAGIAYNVPQGSGVLVNVSGAAVTLQGQMWIKHNGSYDQVNDNVMASWPEILWNFPQATTVTMSFGSAWGGSILAPDAALNVSSVGHTIGQVIAKTFSSNYETHQLLYPSSPCLPPVPNAENPSISLDKTASAITDLDGNGPDAGDTITYTFEVTNTGDVALDPVTVTDPMFPGLTCPAGALAPGDSVSCTPQTHILTGADVTAGTVDNTAVAEGTSPGGTTVDDDDSTSTPVVPTTGPANVKVTKVVDDTTPTVGQVVTYTLQATNPGASAADAVVLTDVLPSGVTFVSADAPCTYAGTTVTCAFGTLAPGATRTVTIKATVTAPPAVPAHEHQIDIQKTEAHVDLDPAQSRTVSVSCPTGYLVTDGSGRIDHVDQGAGTLDQIHMTASHAVGTGGWEVTMVNHAAGRAQGKVFAVCARQQTETVDGHSHYLVVSAPVTETRVLPAGRTDVTLSCGPGRTPVTPGYVLDGVAPVVTSYPSGATDWTFSVIRDDATTGTFEIRCLDRSVTDVDGHVHDLSLVPVAQTVTVAPGQTAEVTLTCADGSKGIVAGHDLDAPLYDLGNDPRPIIRVFKLYNPTAAPLNARLWLLCLGLRTASASGGEPVVNTASVTTTSTETTTADNSASASFHVTSGGSGLRVANRAVQVSGATPSTSVACATGGAYCTGTLRLVTTRRIVVNGHVVRRGTLLARTTYRVADGAALTLRLRPTAVGAKALRSPRLTRAKLLAGGTATYVRVRR</sequence>
<keyword evidence="7" id="KW-1185">Reference proteome</keyword>
<gene>
    <name evidence="6" type="ORF">SAMN05192576_2786</name>
</gene>
<dbReference type="NCBIfam" id="TIGR04215">
    <property type="entry name" value="choice_anch_A"/>
    <property type="match status" value="1"/>
</dbReference>
<dbReference type="Proteomes" id="UP000199004">
    <property type="component" value="Unassembled WGS sequence"/>
</dbReference>
<dbReference type="OrthoDB" id="3404418at2"/>
<evidence type="ECO:0000313" key="7">
    <source>
        <dbReference type="Proteomes" id="UP000199004"/>
    </source>
</evidence>
<feature type="domain" description="Choice-of-anchor A" evidence="4">
    <location>
        <begin position="46"/>
        <end position="296"/>
    </location>
</feature>
<dbReference type="AlphaFoldDB" id="A0A1H0E8A9"/>
<dbReference type="PANTHER" id="PTHR34819">
    <property type="entry name" value="LARGE CYSTEINE-RICH PERIPLASMIC PROTEIN OMCB"/>
    <property type="match status" value="1"/>
</dbReference>
<dbReference type="Pfam" id="PF24346">
    <property type="entry name" value="DUF7507"/>
    <property type="match status" value="1"/>
</dbReference>
<feature type="domain" description="DUF7507" evidence="5">
    <location>
        <begin position="314"/>
        <end position="417"/>
    </location>
</feature>